<dbReference type="InterPro" id="IPR050807">
    <property type="entry name" value="TransReg_Diox_bact_type"/>
</dbReference>
<evidence type="ECO:0000313" key="4">
    <source>
        <dbReference type="Proteomes" id="UP000555393"/>
    </source>
</evidence>
<evidence type="ECO:0000256" key="1">
    <source>
        <dbReference type="ARBA" id="ARBA00023125"/>
    </source>
</evidence>
<gene>
    <name evidence="3" type="ORF">FHS77_001325</name>
</gene>
<proteinExistence type="predicted"/>
<dbReference type="PANTHER" id="PTHR46797:SF1">
    <property type="entry name" value="METHYLPHOSPHONATE SYNTHASE"/>
    <property type="match status" value="1"/>
</dbReference>
<dbReference type="SUPFAM" id="SSF47413">
    <property type="entry name" value="lambda repressor-like DNA-binding domains"/>
    <property type="match status" value="1"/>
</dbReference>
<dbReference type="SMART" id="SM00530">
    <property type="entry name" value="HTH_XRE"/>
    <property type="match status" value="1"/>
</dbReference>
<accession>A0A841M5E4</accession>
<dbReference type="PANTHER" id="PTHR46797">
    <property type="entry name" value="HTH-TYPE TRANSCRIPTIONAL REGULATOR"/>
    <property type="match status" value="1"/>
</dbReference>
<dbReference type="CDD" id="cd00093">
    <property type="entry name" value="HTH_XRE"/>
    <property type="match status" value="1"/>
</dbReference>
<dbReference type="GO" id="GO:0003700">
    <property type="term" value="F:DNA-binding transcription factor activity"/>
    <property type="evidence" value="ECO:0007669"/>
    <property type="project" value="TreeGrafter"/>
</dbReference>
<protein>
    <submittedName>
        <fullName evidence="3">Transcriptional regulator with XRE-family HTH domain</fullName>
    </submittedName>
</protein>
<evidence type="ECO:0000259" key="2">
    <source>
        <dbReference type="PROSITE" id="PS50943"/>
    </source>
</evidence>
<dbReference type="Proteomes" id="UP000555393">
    <property type="component" value="Unassembled WGS sequence"/>
</dbReference>
<dbReference type="RefSeq" id="WP_184221513.1">
    <property type="nucleotide sequence ID" value="NZ_JACIIU010000004.1"/>
</dbReference>
<dbReference type="AlphaFoldDB" id="A0A841M5E4"/>
<feature type="domain" description="HTH cro/C1-type" evidence="2">
    <location>
        <begin position="8"/>
        <end position="66"/>
    </location>
</feature>
<sequence length="136" mass="15607">MTPFGQRLRELREKRGVSQKEMAEALRVSAAYLSALEHGRRGAPTWDMLQRIITYFNIIWDEAEELQQLAKISHPRVVIDTAGLSPQATELANLLSKNIRILDRETIKTMTEQVEAARKRRRNKSIRHGLSVTEAK</sequence>
<evidence type="ECO:0000313" key="3">
    <source>
        <dbReference type="EMBL" id="MBB6260784.1"/>
    </source>
</evidence>
<keyword evidence="4" id="KW-1185">Reference proteome</keyword>
<dbReference type="GO" id="GO:0005829">
    <property type="term" value="C:cytosol"/>
    <property type="evidence" value="ECO:0007669"/>
    <property type="project" value="TreeGrafter"/>
</dbReference>
<keyword evidence="1" id="KW-0238">DNA-binding</keyword>
<dbReference type="GO" id="GO:0003677">
    <property type="term" value="F:DNA binding"/>
    <property type="evidence" value="ECO:0007669"/>
    <property type="project" value="UniProtKB-KW"/>
</dbReference>
<dbReference type="EMBL" id="JACIIU010000004">
    <property type="protein sequence ID" value="MBB6260784.1"/>
    <property type="molecule type" value="Genomic_DNA"/>
</dbReference>
<organism evidence="3 4">
    <name type="scientific">Paenochrobactrum gallinarii</name>
    <dbReference type="NCBI Taxonomy" id="643673"/>
    <lineage>
        <taxon>Bacteria</taxon>
        <taxon>Pseudomonadati</taxon>
        <taxon>Pseudomonadota</taxon>
        <taxon>Alphaproteobacteria</taxon>
        <taxon>Hyphomicrobiales</taxon>
        <taxon>Brucellaceae</taxon>
        <taxon>Paenochrobactrum</taxon>
    </lineage>
</organism>
<reference evidence="3 4" key="1">
    <citation type="submission" date="2020-08" db="EMBL/GenBank/DDBJ databases">
        <title>Genomic Encyclopedia of Type Strains, Phase IV (KMG-IV): sequencing the most valuable type-strain genomes for metagenomic binning, comparative biology and taxonomic classification.</title>
        <authorList>
            <person name="Goeker M."/>
        </authorList>
    </citation>
    <scope>NUCLEOTIDE SEQUENCE [LARGE SCALE GENOMIC DNA]</scope>
    <source>
        <strain evidence="3 4">DSM 22336</strain>
    </source>
</reference>
<dbReference type="InterPro" id="IPR010982">
    <property type="entry name" value="Lambda_DNA-bd_dom_sf"/>
</dbReference>
<dbReference type="Gene3D" id="1.10.260.40">
    <property type="entry name" value="lambda repressor-like DNA-binding domains"/>
    <property type="match status" value="1"/>
</dbReference>
<name>A0A841M5E4_9HYPH</name>
<comment type="caution">
    <text evidence="3">The sequence shown here is derived from an EMBL/GenBank/DDBJ whole genome shotgun (WGS) entry which is preliminary data.</text>
</comment>
<dbReference type="PROSITE" id="PS50943">
    <property type="entry name" value="HTH_CROC1"/>
    <property type="match status" value="1"/>
</dbReference>
<dbReference type="InterPro" id="IPR001387">
    <property type="entry name" value="Cro/C1-type_HTH"/>
</dbReference>
<dbReference type="Pfam" id="PF13560">
    <property type="entry name" value="HTH_31"/>
    <property type="match status" value="1"/>
</dbReference>